<keyword evidence="4" id="KW-1185">Reference proteome</keyword>
<dbReference type="Proteomes" id="UP001233999">
    <property type="component" value="Unassembled WGS sequence"/>
</dbReference>
<feature type="chain" id="PRO_5042102635" evidence="2">
    <location>
        <begin position="21"/>
        <end position="73"/>
    </location>
</feature>
<organism evidence="3 4">
    <name type="scientific">Diploptera punctata</name>
    <name type="common">Pacific beetle cockroach</name>
    <dbReference type="NCBI Taxonomy" id="6984"/>
    <lineage>
        <taxon>Eukaryota</taxon>
        <taxon>Metazoa</taxon>
        <taxon>Ecdysozoa</taxon>
        <taxon>Arthropoda</taxon>
        <taxon>Hexapoda</taxon>
        <taxon>Insecta</taxon>
        <taxon>Pterygota</taxon>
        <taxon>Neoptera</taxon>
        <taxon>Polyneoptera</taxon>
        <taxon>Dictyoptera</taxon>
        <taxon>Blattodea</taxon>
        <taxon>Blaberoidea</taxon>
        <taxon>Blaberidae</taxon>
        <taxon>Diplopterinae</taxon>
        <taxon>Diploptera</taxon>
    </lineage>
</organism>
<protein>
    <submittedName>
        <fullName evidence="3">Uncharacterized protein</fullName>
    </submittedName>
</protein>
<feature type="transmembrane region" description="Helical" evidence="1">
    <location>
        <begin position="36"/>
        <end position="67"/>
    </location>
</feature>
<sequence length="73" mass="8431">IRQVCLLLLESLTVLNVSSSLDSVNADAYAIVFGYQYVVAIIQMFLLLTEIYWYTCIVVFNIVFYFLEIHLMA</sequence>
<keyword evidence="2" id="KW-0732">Signal</keyword>
<proteinExistence type="predicted"/>
<reference evidence="3" key="1">
    <citation type="journal article" date="2023" name="IScience">
        <title>Live-bearing cockroach genome reveals convergent evolutionary mechanisms linked to viviparity in insects and beyond.</title>
        <authorList>
            <person name="Fouks B."/>
            <person name="Harrison M.C."/>
            <person name="Mikhailova A.A."/>
            <person name="Marchal E."/>
            <person name="English S."/>
            <person name="Carruthers M."/>
            <person name="Jennings E.C."/>
            <person name="Chiamaka E.L."/>
            <person name="Frigard R.A."/>
            <person name="Pippel M."/>
            <person name="Attardo G.M."/>
            <person name="Benoit J.B."/>
            <person name="Bornberg-Bauer E."/>
            <person name="Tobe S.S."/>
        </authorList>
    </citation>
    <scope>NUCLEOTIDE SEQUENCE</scope>
    <source>
        <strain evidence="3">Stay&amp;Tobe</strain>
    </source>
</reference>
<feature type="signal peptide" evidence="2">
    <location>
        <begin position="1"/>
        <end position="20"/>
    </location>
</feature>
<evidence type="ECO:0000256" key="1">
    <source>
        <dbReference type="SAM" id="Phobius"/>
    </source>
</evidence>
<feature type="non-terminal residue" evidence="3">
    <location>
        <position position="1"/>
    </location>
</feature>
<comment type="caution">
    <text evidence="3">The sequence shown here is derived from an EMBL/GenBank/DDBJ whole genome shotgun (WGS) entry which is preliminary data.</text>
</comment>
<feature type="non-terminal residue" evidence="3">
    <location>
        <position position="73"/>
    </location>
</feature>
<keyword evidence="1" id="KW-0812">Transmembrane</keyword>
<evidence type="ECO:0000313" key="3">
    <source>
        <dbReference type="EMBL" id="KAJ9595919.1"/>
    </source>
</evidence>
<evidence type="ECO:0000256" key="2">
    <source>
        <dbReference type="SAM" id="SignalP"/>
    </source>
</evidence>
<gene>
    <name evidence="3" type="ORF">L9F63_012892</name>
</gene>
<keyword evidence="1" id="KW-0472">Membrane</keyword>
<keyword evidence="1" id="KW-1133">Transmembrane helix</keyword>
<reference evidence="3" key="2">
    <citation type="submission" date="2023-05" db="EMBL/GenBank/DDBJ databases">
        <authorList>
            <person name="Fouks B."/>
        </authorList>
    </citation>
    <scope>NUCLEOTIDE SEQUENCE</scope>
    <source>
        <strain evidence="3">Stay&amp;Tobe</strain>
        <tissue evidence="3">Testes</tissue>
    </source>
</reference>
<name>A0AAD8EN46_DIPPU</name>
<accession>A0AAD8EN46</accession>
<dbReference type="EMBL" id="JASPKZ010002304">
    <property type="protein sequence ID" value="KAJ9595919.1"/>
    <property type="molecule type" value="Genomic_DNA"/>
</dbReference>
<dbReference type="AlphaFoldDB" id="A0AAD8EN46"/>
<evidence type="ECO:0000313" key="4">
    <source>
        <dbReference type="Proteomes" id="UP001233999"/>
    </source>
</evidence>